<protein>
    <recommendedName>
        <fullName evidence="5">LppX_LprAFG lipoprotein</fullName>
    </recommendedName>
</protein>
<feature type="signal peptide" evidence="2">
    <location>
        <begin position="1"/>
        <end position="24"/>
    </location>
</feature>
<reference evidence="4" key="1">
    <citation type="submission" date="2023-12" db="EMBL/GenBank/DDBJ databases">
        <title>Novel species in genus Nocardioides.</title>
        <authorList>
            <person name="Zhou H."/>
        </authorList>
    </citation>
    <scope>NUCLEOTIDE SEQUENCE [LARGE SCALE GENOMIC DNA]</scope>
    <source>
        <strain evidence="4">HM61</strain>
    </source>
</reference>
<keyword evidence="2" id="KW-0732">Signal</keyword>
<evidence type="ECO:0008006" key="5">
    <source>
        <dbReference type="Google" id="ProtNLM"/>
    </source>
</evidence>
<feature type="chain" id="PRO_5046173983" description="LppX_LprAFG lipoprotein" evidence="2">
    <location>
        <begin position="25"/>
        <end position="257"/>
    </location>
</feature>
<dbReference type="RefSeq" id="WP_322454444.1">
    <property type="nucleotide sequence ID" value="NZ_CP141059.1"/>
</dbReference>
<gene>
    <name evidence="3" type="ORF">SHK19_21020</name>
</gene>
<feature type="compositionally biased region" description="Gly residues" evidence="1">
    <location>
        <begin position="24"/>
        <end position="34"/>
    </location>
</feature>
<proteinExistence type="predicted"/>
<dbReference type="EMBL" id="CP141059">
    <property type="protein sequence ID" value="WQQ26424.1"/>
    <property type="molecule type" value="Genomic_DNA"/>
</dbReference>
<name>A0ABZ0ZQ16_9ACTN</name>
<evidence type="ECO:0000313" key="4">
    <source>
        <dbReference type="Proteomes" id="UP001327225"/>
    </source>
</evidence>
<evidence type="ECO:0000256" key="1">
    <source>
        <dbReference type="SAM" id="MobiDB-lite"/>
    </source>
</evidence>
<dbReference type="PROSITE" id="PS51257">
    <property type="entry name" value="PROKAR_LIPOPROTEIN"/>
    <property type="match status" value="1"/>
</dbReference>
<sequence>MSARRRRRAALVVVGLVASLTGCGGGDGADGGDGGDGDLPAPPEEARTNEVMDLSTSDALELAAEAMRDLDDVVYEGTLSVWLPDETIEGPGRMTILADDTCEMTLDAPDLGGLTMRVVEGHTFVKGNPRWWSAIGVPASVVPELVGKWLAVPDEQSPIGEDCYHGSLGTAANMDTCFNGVESGEVDGTPARIIQCGATGGGTHKMYISAVGDPVVLRRIGISSDQPFDVTLVDKDTGASIRRPPEGDVIDPGNRTA</sequence>
<feature type="region of interest" description="Disordered" evidence="1">
    <location>
        <begin position="236"/>
        <end position="257"/>
    </location>
</feature>
<dbReference type="Proteomes" id="UP001327225">
    <property type="component" value="Chromosome"/>
</dbReference>
<evidence type="ECO:0000256" key="2">
    <source>
        <dbReference type="SAM" id="SignalP"/>
    </source>
</evidence>
<feature type="region of interest" description="Disordered" evidence="1">
    <location>
        <begin position="24"/>
        <end position="45"/>
    </location>
</feature>
<evidence type="ECO:0000313" key="3">
    <source>
        <dbReference type="EMBL" id="WQQ26424.1"/>
    </source>
</evidence>
<accession>A0ABZ0ZQ16</accession>
<organism evidence="3 4">
    <name type="scientific">Nocardioides bizhenqiangii</name>
    <dbReference type="NCBI Taxonomy" id="3095076"/>
    <lineage>
        <taxon>Bacteria</taxon>
        <taxon>Bacillati</taxon>
        <taxon>Actinomycetota</taxon>
        <taxon>Actinomycetes</taxon>
        <taxon>Propionibacteriales</taxon>
        <taxon>Nocardioidaceae</taxon>
        <taxon>Nocardioides</taxon>
    </lineage>
</organism>
<keyword evidence="4" id="KW-1185">Reference proteome</keyword>